<dbReference type="InterPro" id="IPR039420">
    <property type="entry name" value="WalR-like"/>
</dbReference>
<dbReference type="SUPFAM" id="SSF46894">
    <property type="entry name" value="C-terminal effector domain of the bipartite response regulators"/>
    <property type="match status" value="1"/>
</dbReference>
<dbReference type="EMBL" id="FNAI01000002">
    <property type="protein sequence ID" value="SDD80308.1"/>
    <property type="molecule type" value="Genomic_DNA"/>
</dbReference>
<evidence type="ECO:0000259" key="6">
    <source>
        <dbReference type="PROSITE" id="PS50110"/>
    </source>
</evidence>
<proteinExistence type="predicted"/>
<dbReference type="GO" id="GO:0006355">
    <property type="term" value="P:regulation of DNA-templated transcription"/>
    <property type="evidence" value="ECO:0007669"/>
    <property type="project" value="InterPro"/>
</dbReference>
<dbReference type="CDD" id="cd17574">
    <property type="entry name" value="REC_OmpR"/>
    <property type="match status" value="1"/>
</dbReference>
<keyword evidence="9" id="KW-1185">Reference proteome</keyword>
<evidence type="ECO:0000313" key="8">
    <source>
        <dbReference type="EMBL" id="SDD80308.1"/>
    </source>
</evidence>
<dbReference type="InterPro" id="IPR016032">
    <property type="entry name" value="Sig_transdc_resp-reg_C-effctor"/>
</dbReference>
<dbReference type="Pfam" id="PF00072">
    <property type="entry name" value="Response_reg"/>
    <property type="match status" value="1"/>
</dbReference>
<keyword evidence="3 5" id="KW-0238">DNA-binding</keyword>
<dbReference type="GO" id="GO:0005829">
    <property type="term" value="C:cytosol"/>
    <property type="evidence" value="ECO:0007669"/>
    <property type="project" value="TreeGrafter"/>
</dbReference>
<feature type="DNA-binding region" description="OmpR/PhoB-type" evidence="5">
    <location>
        <begin position="134"/>
        <end position="231"/>
    </location>
</feature>
<evidence type="ECO:0000256" key="2">
    <source>
        <dbReference type="ARBA" id="ARBA00023012"/>
    </source>
</evidence>
<dbReference type="STRING" id="1391627.SAMN05216464_102617"/>
<dbReference type="RefSeq" id="WP_091146975.1">
    <property type="nucleotide sequence ID" value="NZ_FNAI01000002.1"/>
</dbReference>
<keyword evidence="1 4" id="KW-0597">Phosphoprotein</keyword>
<reference evidence="8 9" key="1">
    <citation type="submission" date="2016-10" db="EMBL/GenBank/DDBJ databases">
        <authorList>
            <person name="de Groot N.N."/>
        </authorList>
    </citation>
    <scope>NUCLEOTIDE SEQUENCE [LARGE SCALE GENOMIC DNA]</scope>
    <source>
        <strain evidence="8 9">47C3B</strain>
    </source>
</reference>
<feature type="domain" description="OmpR/PhoB-type" evidence="7">
    <location>
        <begin position="134"/>
        <end position="231"/>
    </location>
</feature>
<dbReference type="InterPro" id="IPR011006">
    <property type="entry name" value="CheY-like_superfamily"/>
</dbReference>
<accession>A0A1G6XQ53</accession>
<dbReference type="SUPFAM" id="SSF52172">
    <property type="entry name" value="CheY-like"/>
    <property type="match status" value="1"/>
</dbReference>
<evidence type="ECO:0000256" key="1">
    <source>
        <dbReference type="ARBA" id="ARBA00022553"/>
    </source>
</evidence>
<dbReference type="InterPro" id="IPR036388">
    <property type="entry name" value="WH-like_DNA-bd_sf"/>
</dbReference>
<evidence type="ECO:0000259" key="7">
    <source>
        <dbReference type="PROSITE" id="PS51755"/>
    </source>
</evidence>
<dbReference type="PROSITE" id="PS50110">
    <property type="entry name" value="RESPONSE_REGULATORY"/>
    <property type="match status" value="1"/>
</dbReference>
<sequence>MDKIRVLLAEDELSLAHIVRESLEVSNFEVILCANGEQALQKYKANKPHILALDVMMPKMDGFEVARQVRLIDKITPIIFLTARSQPKDVVAGFEHGANDYLKKPFSVEELIVRMRVLLSDNRLLVAPKAKPVNENYQIGSIVFNSSKNNIQQGINITQLTARESDILKMLCADQYQVINRKALLQTIWGDDSFFNARSLDVFITKLRRHLAIDPNIQIINIRGVGYKLVW</sequence>
<feature type="domain" description="Response regulatory" evidence="6">
    <location>
        <begin position="5"/>
        <end position="119"/>
    </location>
</feature>
<dbReference type="Gene3D" id="1.10.10.10">
    <property type="entry name" value="Winged helix-like DNA-binding domain superfamily/Winged helix DNA-binding domain"/>
    <property type="match status" value="1"/>
</dbReference>
<dbReference type="SMART" id="SM00862">
    <property type="entry name" value="Trans_reg_C"/>
    <property type="match status" value="1"/>
</dbReference>
<organism evidence="8 9">
    <name type="scientific">Mucilaginibacter pineti</name>
    <dbReference type="NCBI Taxonomy" id="1391627"/>
    <lineage>
        <taxon>Bacteria</taxon>
        <taxon>Pseudomonadati</taxon>
        <taxon>Bacteroidota</taxon>
        <taxon>Sphingobacteriia</taxon>
        <taxon>Sphingobacteriales</taxon>
        <taxon>Sphingobacteriaceae</taxon>
        <taxon>Mucilaginibacter</taxon>
    </lineage>
</organism>
<dbReference type="Gene3D" id="3.40.50.2300">
    <property type="match status" value="1"/>
</dbReference>
<dbReference type="Proteomes" id="UP000199072">
    <property type="component" value="Unassembled WGS sequence"/>
</dbReference>
<dbReference type="PANTHER" id="PTHR48111">
    <property type="entry name" value="REGULATOR OF RPOS"/>
    <property type="match status" value="1"/>
</dbReference>
<gene>
    <name evidence="8" type="ORF">SAMN05216464_102617</name>
</gene>
<dbReference type="PANTHER" id="PTHR48111:SF40">
    <property type="entry name" value="PHOSPHATE REGULON TRANSCRIPTIONAL REGULATORY PROTEIN PHOB"/>
    <property type="match status" value="1"/>
</dbReference>
<dbReference type="CDD" id="cd00383">
    <property type="entry name" value="trans_reg_C"/>
    <property type="match status" value="1"/>
</dbReference>
<dbReference type="InterPro" id="IPR001789">
    <property type="entry name" value="Sig_transdc_resp-reg_receiver"/>
</dbReference>
<feature type="modified residue" description="4-aspartylphosphate" evidence="4">
    <location>
        <position position="54"/>
    </location>
</feature>
<dbReference type="GO" id="GO:0000156">
    <property type="term" value="F:phosphorelay response regulator activity"/>
    <property type="evidence" value="ECO:0007669"/>
    <property type="project" value="TreeGrafter"/>
</dbReference>
<dbReference type="GO" id="GO:0000976">
    <property type="term" value="F:transcription cis-regulatory region binding"/>
    <property type="evidence" value="ECO:0007669"/>
    <property type="project" value="TreeGrafter"/>
</dbReference>
<dbReference type="AlphaFoldDB" id="A0A1G6XQ53"/>
<evidence type="ECO:0000256" key="3">
    <source>
        <dbReference type="ARBA" id="ARBA00023125"/>
    </source>
</evidence>
<evidence type="ECO:0000256" key="5">
    <source>
        <dbReference type="PROSITE-ProRule" id="PRU01091"/>
    </source>
</evidence>
<dbReference type="InterPro" id="IPR001867">
    <property type="entry name" value="OmpR/PhoB-type_DNA-bd"/>
</dbReference>
<protein>
    <submittedName>
        <fullName evidence="8">DNA-binding response regulator, OmpR family, contains REC and winged-helix (WHTH) domain</fullName>
    </submittedName>
</protein>
<dbReference type="OrthoDB" id="9790442at2"/>
<name>A0A1G6XQ53_9SPHI</name>
<evidence type="ECO:0000313" key="9">
    <source>
        <dbReference type="Proteomes" id="UP000199072"/>
    </source>
</evidence>
<dbReference type="SMART" id="SM00448">
    <property type="entry name" value="REC"/>
    <property type="match status" value="1"/>
</dbReference>
<keyword evidence="2" id="KW-0902">Two-component regulatory system</keyword>
<dbReference type="GO" id="GO:0032993">
    <property type="term" value="C:protein-DNA complex"/>
    <property type="evidence" value="ECO:0007669"/>
    <property type="project" value="TreeGrafter"/>
</dbReference>
<dbReference type="PROSITE" id="PS51755">
    <property type="entry name" value="OMPR_PHOB"/>
    <property type="match status" value="1"/>
</dbReference>
<evidence type="ECO:0000256" key="4">
    <source>
        <dbReference type="PROSITE-ProRule" id="PRU00169"/>
    </source>
</evidence>
<dbReference type="Pfam" id="PF00486">
    <property type="entry name" value="Trans_reg_C"/>
    <property type="match status" value="1"/>
</dbReference>